<keyword evidence="2 4" id="KW-0689">Ribosomal protein</keyword>
<dbReference type="GO" id="GO:0015934">
    <property type="term" value="C:large ribosomal subunit"/>
    <property type="evidence" value="ECO:0007669"/>
    <property type="project" value="TreeGrafter"/>
</dbReference>
<evidence type="ECO:0000313" key="6">
    <source>
        <dbReference type="Proteomes" id="UP000292447"/>
    </source>
</evidence>
<dbReference type="Gene3D" id="4.10.410.60">
    <property type="match status" value="1"/>
</dbReference>
<dbReference type="InterPro" id="IPR037229">
    <property type="entry name" value="Ribosomal_bL35_sf"/>
</dbReference>
<name>A0A4P6XMB6_9ASCO</name>
<dbReference type="PANTHER" id="PTHR33343:SF1">
    <property type="entry name" value="LARGE RIBOSOMAL SUBUNIT PROTEIN BL35M"/>
    <property type="match status" value="1"/>
</dbReference>
<sequence>MNGIFGTTARIIFGQKLAVSQLIQTRTKTKTCKAMAKRFIKTGNGFKRKQAGRNHGNGNFSSHAINHLDSYVPVTNKGLHLRKIKKALGF</sequence>
<gene>
    <name evidence="5" type="primary">MPUL0A13900</name>
    <name evidence="5" type="ORF">METSCH_A13900</name>
</gene>
<dbReference type="Proteomes" id="UP000292447">
    <property type="component" value="Chromosome I"/>
</dbReference>
<evidence type="ECO:0000256" key="2">
    <source>
        <dbReference type="ARBA" id="ARBA00022980"/>
    </source>
</evidence>
<evidence type="ECO:0000256" key="1">
    <source>
        <dbReference type="ARBA" id="ARBA00006598"/>
    </source>
</evidence>
<comment type="similarity">
    <text evidence="1 4">Belongs to the bacterial ribosomal protein bL35 family.</text>
</comment>
<dbReference type="PANTHER" id="PTHR33343">
    <property type="entry name" value="54S RIBOSOMAL PROTEIN BL35M"/>
    <property type="match status" value="1"/>
</dbReference>
<dbReference type="EMBL" id="CP034456">
    <property type="protein sequence ID" value="QBM86744.1"/>
    <property type="molecule type" value="Genomic_DNA"/>
</dbReference>
<dbReference type="InterPro" id="IPR021137">
    <property type="entry name" value="Ribosomal_bL35-like"/>
</dbReference>
<evidence type="ECO:0000256" key="3">
    <source>
        <dbReference type="ARBA" id="ARBA00023274"/>
    </source>
</evidence>
<protein>
    <recommendedName>
        <fullName evidence="4">50S ribosomal protein L35</fullName>
    </recommendedName>
</protein>
<dbReference type="SUPFAM" id="SSF143034">
    <property type="entry name" value="L35p-like"/>
    <property type="match status" value="1"/>
</dbReference>
<keyword evidence="3 4" id="KW-0687">Ribonucleoprotein</keyword>
<keyword evidence="6" id="KW-1185">Reference proteome</keyword>
<dbReference type="GO" id="GO:0006412">
    <property type="term" value="P:translation"/>
    <property type="evidence" value="ECO:0007669"/>
    <property type="project" value="InterPro"/>
</dbReference>
<dbReference type="AlphaFoldDB" id="A0A4P6XMB6"/>
<dbReference type="Pfam" id="PF01632">
    <property type="entry name" value="Ribosomal_L35p"/>
    <property type="match status" value="1"/>
</dbReference>
<evidence type="ECO:0000313" key="5">
    <source>
        <dbReference type="EMBL" id="QBM86744.1"/>
    </source>
</evidence>
<proteinExistence type="inferred from homology"/>
<dbReference type="PRINTS" id="PR00064">
    <property type="entry name" value="RIBOSOMALL35"/>
</dbReference>
<evidence type="ECO:0000256" key="4">
    <source>
        <dbReference type="RuleBase" id="RU000568"/>
    </source>
</evidence>
<accession>A0A4P6XMB6</accession>
<dbReference type="STRING" id="2163413.A0A4P6XMB6"/>
<dbReference type="InterPro" id="IPR001706">
    <property type="entry name" value="Ribosomal_bL35"/>
</dbReference>
<dbReference type="GO" id="GO:0003735">
    <property type="term" value="F:structural constituent of ribosome"/>
    <property type="evidence" value="ECO:0007669"/>
    <property type="project" value="InterPro"/>
</dbReference>
<organism evidence="5 6">
    <name type="scientific">Metschnikowia aff. pulcherrima</name>
    <dbReference type="NCBI Taxonomy" id="2163413"/>
    <lineage>
        <taxon>Eukaryota</taxon>
        <taxon>Fungi</taxon>
        <taxon>Dikarya</taxon>
        <taxon>Ascomycota</taxon>
        <taxon>Saccharomycotina</taxon>
        <taxon>Pichiomycetes</taxon>
        <taxon>Metschnikowiaceae</taxon>
        <taxon>Metschnikowia</taxon>
    </lineage>
</organism>
<reference evidence="6" key="1">
    <citation type="submission" date="2019-03" db="EMBL/GenBank/DDBJ databases">
        <title>Snf2 controls pulcherriminic acid biosynthesis and connects pigmentation and antifungal activity of the yeast Metschnikowia pulcherrima.</title>
        <authorList>
            <person name="Gore-Lloyd D."/>
            <person name="Sumann I."/>
            <person name="Brachmann A.O."/>
            <person name="Schneeberger K."/>
            <person name="Ortiz-Merino R.A."/>
            <person name="Moreno-Beltran M."/>
            <person name="Schlaefli M."/>
            <person name="Kirner P."/>
            <person name="Santos Kron A."/>
            <person name="Wolfe K.H."/>
            <person name="Piel J."/>
            <person name="Ahrens C.H."/>
            <person name="Henk D."/>
            <person name="Freimoser F.M."/>
        </authorList>
    </citation>
    <scope>NUCLEOTIDE SEQUENCE [LARGE SCALE GENOMIC DNA]</scope>
    <source>
        <strain evidence="6">APC 1.2</strain>
    </source>
</reference>